<gene>
    <name evidence="5" type="ORF">QM524_11865</name>
</gene>
<evidence type="ECO:0000256" key="3">
    <source>
        <dbReference type="ARBA" id="ARBA00023163"/>
    </source>
</evidence>
<dbReference type="Pfam" id="PF13377">
    <property type="entry name" value="Peripla_BP_3"/>
    <property type="match status" value="1"/>
</dbReference>
<protein>
    <submittedName>
        <fullName evidence="5">Substrate-binding domain-containing protein</fullName>
    </submittedName>
</protein>
<evidence type="ECO:0000313" key="6">
    <source>
        <dbReference type="Proteomes" id="UP001236507"/>
    </source>
</evidence>
<name>A0ABT6Y8K3_9BACT</name>
<comment type="caution">
    <text evidence="5">The sequence shown here is derived from an EMBL/GenBank/DDBJ whole genome shotgun (WGS) entry which is preliminary data.</text>
</comment>
<proteinExistence type="predicted"/>
<dbReference type="Gene3D" id="3.40.50.2300">
    <property type="match status" value="2"/>
</dbReference>
<evidence type="ECO:0000313" key="5">
    <source>
        <dbReference type="EMBL" id="MDI9859907.1"/>
    </source>
</evidence>
<keyword evidence="3" id="KW-0804">Transcription</keyword>
<evidence type="ECO:0000256" key="2">
    <source>
        <dbReference type="ARBA" id="ARBA00023125"/>
    </source>
</evidence>
<keyword evidence="6" id="KW-1185">Reference proteome</keyword>
<accession>A0ABT6Y8K3</accession>
<reference evidence="5 6" key="1">
    <citation type="submission" date="2023-05" db="EMBL/GenBank/DDBJ databases">
        <title>Novel species of genus Flectobacillus isolated from stream in China.</title>
        <authorList>
            <person name="Lu H."/>
        </authorList>
    </citation>
    <scope>NUCLEOTIDE SEQUENCE [LARGE SCALE GENOMIC DNA]</scope>
    <source>
        <strain evidence="5 6">KCTC 42575</strain>
    </source>
</reference>
<dbReference type="SUPFAM" id="SSF53822">
    <property type="entry name" value="Periplasmic binding protein-like I"/>
    <property type="match status" value="1"/>
</dbReference>
<evidence type="ECO:0000256" key="1">
    <source>
        <dbReference type="ARBA" id="ARBA00023015"/>
    </source>
</evidence>
<dbReference type="Proteomes" id="UP001236507">
    <property type="component" value="Unassembled WGS sequence"/>
</dbReference>
<dbReference type="RefSeq" id="WP_283344764.1">
    <property type="nucleotide sequence ID" value="NZ_JASHIF010000009.1"/>
</dbReference>
<keyword evidence="2" id="KW-0238">DNA-binding</keyword>
<sequence>MKIESIPSYPHIHVTKPQTILDNQTGVASMKVLLVFNKLSDFKDKIYQSFLEKLGEKAHVDVYVHQVTPLSTQHFDQVIRERITEYDHVAVLLHSSYLHEDVLKTLNSIPKEKLLILDKRNEFIRGEYACVYHDFEEGIQRIFSEIKDSLSKYQTINLVVNESNTIAKSLEEGIQKFAKQYSFDFHVINEIKEEVVKPNQVFLILSEQGLADILKLCTKRQLSLGENIGVISYNETPLKEVLFGGISVVTINYEELGRQAANLILQRKKEHIKTPIRFIQRNSL</sequence>
<dbReference type="InterPro" id="IPR028082">
    <property type="entry name" value="Peripla_BP_I"/>
</dbReference>
<feature type="domain" description="Transcriptional regulator LacI/GalR-like sensor" evidence="4">
    <location>
        <begin position="163"/>
        <end position="275"/>
    </location>
</feature>
<evidence type="ECO:0000259" key="4">
    <source>
        <dbReference type="Pfam" id="PF13377"/>
    </source>
</evidence>
<dbReference type="InterPro" id="IPR046335">
    <property type="entry name" value="LacI/GalR-like_sensor"/>
</dbReference>
<organism evidence="5 6">
    <name type="scientific">Flectobacillus roseus</name>
    <dbReference type="NCBI Taxonomy" id="502259"/>
    <lineage>
        <taxon>Bacteria</taxon>
        <taxon>Pseudomonadati</taxon>
        <taxon>Bacteroidota</taxon>
        <taxon>Cytophagia</taxon>
        <taxon>Cytophagales</taxon>
        <taxon>Flectobacillaceae</taxon>
        <taxon>Flectobacillus</taxon>
    </lineage>
</organism>
<keyword evidence="1" id="KW-0805">Transcription regulation</keyword>
<dbReference type="EMBL" id="JASHIF010000009">
    <property type="protein sequence ID" value="MDI9859907.1"/>
    <property type="molecule type" value="Genomic_DNA"/>
</dbReference>